<feature type="compositionally biased region" description="Low complexity" evidence="1">
    <location>
        <begin position="45"/>
        <end position="59"/>
    </location>
</feature>
<keyword evidence="3" id="KW-1185">Reference proteome</keyword>
<dbReference type="Pfam" id="PF09487">
    <property type="entry name" value="HrpB2"/>
    <property type="match status" value="1"/>
</dbReference>
<dbReference type="EMBL" id="QRGA01000001">
    <property type="protein sequence ID" value="RDV00436.1"/>
    <property type="molecule type" value="Genomic_DNA"/>
</dbReference>
<accession>A0A3D8K6A5</accession>
<sequence length="168" mass="17393">MHRLRPTRPSCSGKRCRSAICAHEEAAMTSAIASIAPIAPPPSISPADPSAGVTGAAQGAFGTQAPGGLGARFQEALAQARLTPEQGGRIQGPSTVSQAVATQDQAFDALTQKIDAFDASSGNLSMQQVQAQSLQIQREITEEMVKIYTGTAVAQGGKSTVQTLMKNQ</sequence>
<dbReference type="AlphaFoldDB" id="A0A3D8K6A5"/>
<gene>
    <name evidence="2" type="ORF">DWV00_01195</name>
</gene>
<reference evidence="2 3" key="1">
    <citation type="submission" date="2018-08" db="EMBL/GenBank/DDBJ databases">
        <title>Paraburkholderia sp. DHOM06 isolated from forest soil.</title>
        <authorList>
            <person name="Gao Z.-H."/>
            <person name="Qiu L.-H."/>
        </authorList>
    </citation>
    <scope>NUCLEOTIDE SEQUENCE [LARGE SCALE GENOMIC DNA]</scope>
    <source>
        <strain evidence="2 3">DHOM06</strain>
    </source>
</reference>
<organism evidence="2 3">
    <name type="scientific">Trinickia dinghuensis</name>
    <dbReference type="NCBI Taxonomy" id="2291023"/>
    <lineage>
        <taxon>Bacteria</taxon>
        <taxon>Pseudomonadati</taxon>
        <taxon>Pseudomonadota</taxon>
        <taxon>Betaproteobacteria</taxon>
        <taxon>Burkholderiales</taxon>
        <taxon>Burkholderiaceae</taxon>
        <taxon>Trinickia</taxon>
    </lineage>
</organism>
<evidence type="ECO:0000313" key="3">
    <source>
        <dbReference type="Proteomes" id="UP000256838"/>
    </source>
</evidence>
<evidence type="ECO:0000313" key="2">
    <source>
        <dbReference type="EMBL" id="RDV00436.1"/>
    </source>
</evidence>
<evidence type="ECO:0008006" key="4">
    <source>
        <dbReference type="Google" id="ProtNLM"/>
    </source>
</evidence>
<name>A0A3D8K6A5_9BURK</name>
<feature type="region of interest" description="Disordered" evidence="1">
    <location>
        <begin position="39"/>
        <end position="59"/>
    </location>
</feature>
<evidence type="ECO:0000256" key="1">
    <source>
        <dbReference type="SAM" id="MobiDB-lite"/>
    </source>
</evidence>
<protein>
    <recommendedName>
        <fullName evidence="4">Type III secretion protein HrpB2</fullName>
    </recommendedName>
</protein>
<dbReference type="OrthoDB" id="8780858at2"/>
<dbReference type="InterPro" id="IPR013391">
    <property type="entry name" value="T3SS_HrpB2"/>
</dbReference>
<proteinExistence type="predicted"/>
<comment type="caution">
    <text evidence="2">The sequence shown here is derived from an EMBL/GenBank/DDBJ whole genome shotgun (WGS) entry which is preliminary data.</text>
</comment>
<dbReference type="Proteomes" id="UP000256838">
    <property type="component" value="Unassembled WGS sequence"/>
</dbReference>